<proteinExistence type="predicted"/>
<dbReference type="EMBL" id="JBHMAG010000009">
    <property type="protein sequence ID" value="MFB9752191.1"/>
    <property type="molecule type" value="Genomic_DNA"/>
</dbReference>
<sequence>MDYVRDYAMYAAIFGIFGFSWFGWAQENPRASWRKWLGIASAAPFLVGLAGIYWSVTHWHERTALAEAGAFRAYLTFVFAEVLLAAVGAFLFIRFKRKDYIAPWIAFIVGVHFFWLKSVFQDTSLYALAILLIGVSVLSPIAAKKWQVANSAITGIGAGTVLFGFAISGAVRFLLAQAQ</sequence>
<accession>A0ABV5VV61</accession>
<keyword evidence="3" id="KW-1185">Reference proteome</keyword>
<feature type="transmembrane region" description="Helical" evidence="1">
    <location>
        <begin position="124"/>
        <end position="143"/>
    </location>
</feature>
<name>A0ABV5VV61_9BACL</name>
<keyword evidence="1" id="KW-0472">Membrane</keyword>
<reference evidence="2 3" key="1">
    <citation type="submission" date="2024-09" db="EMBL/GenBank/DDBJ databases">
        <authorList>
            <person name="Sun Q."/>
            <person name="Mori K."/>
        </authorList>
    </citation>
    <scope>NUCLEOTIDE SEQUENCE [LARGE SCALE GENOMIC DNA]</scope>
    <source>
        <strain evidence="2 3">JCM 12520</strain>
    </source>
</reference>
<protein>
    <submittedName>
        <fullName evidence="2">Uncharacterized protein</fullName>
    </submittedName>
</protein>
<feature type="transmembrane region" description="Helical" evidence="1">
    <location>
        <begin position="74"/>
        <end position="93"/>
    </location>
</feature>
<evidence type="ECO:0000313" key="2">
    <source>
        <dbReference type="EMBL" id="MFB9752191.1"/>
    </source>
</evidence>
<evidence type="ECO:0000256" key="1">
    <source>
        <dbReference type="SAM" id="Phobius"/>
    </source>
</evidence>
<feature type="transmembrane region" description="Helical" evidence="1">
    <location>
        <begin position="7"/>
        <end position="24"/>
    </location>
</feature>
<keyword evidence="1" id="KW-1133">Transmembrane helix</keyword>
<organism evidence="2 3">
    <name type="scientific">Paenibacillus hodogayensis</name>
    <dbReference type="NCBI Taxonomy" id="279208"/>
    <lineage>
        <taxon>Bacteria</taxon>
        <taxon>Bacillati</taxon>
        <taxon>Bacillota</taxon>
        <taxon>Bacilli</taxon>
        <taxon>Bacillales</taxon>
        <taxon>Paenibacillaceae</taxon>
        <taxon>Paenibacillus</taxon>
    </lineage>
</organism>
<dbReference type="Proteomes" id="UP001589619">
    <property type="component" value="Unassembled WGS sequence"/>
</dbReference>
<comment type="caution">
    <text evidence="2">The sequence shown here is derived from an EMBL/GenBank/DDBJ whole genome shotgun (WGS) entry which is preliminary data.</text>
</comment>
<keyword evidence="1" id="KW-0812">Transmembrane</keyword>
<feature type="transmembrane region" description="Helical" evidence="1">
    <location>
        <begin position="100"/>
        <end position="118"/>
    </location>
</feature>
<feature type="transmembrane region" description="Helical" evidence="1">
    <location>
        <begin position="155"/>
        <end position="175"/>
    </location>
</feature>
<dbReference type="RefSeq" id="WP_344910998.1">
    <property type="nucleotide sequence ID" value="NZ_BAAAYO010000010.1"/>
</dbReference>
<evidence type="ECO:0000313" key="3">
    <source>
        <dbReference type="Proteomes" id="UP001589619"/>
    </source>
</evidence>
<feature type="transmembrane region" description="Helical" evidence="1">
    <location>
        <begin position="36"/>
        <end position="54"/>
    </location>
</feature>
<gene>
    <name evidence="2" type="ORF">ACFFNY_11550</name>
</gene>